<organism evidence="2 3">
    <name type="scientific">Rotaria sordida</name>
    <dbReference type="NCBI Taxonomy" id="392033"/>
    <lineage>
        <taxon>Eukaryota</taxon>
        <taxon>Metazoa</taxon>
        <taxon>Spiralia</taxon>
        <taxon>Gnathifera</taxon>
        <taxon>Rotifera</taxon>
        <taxon>Eurotatoria</taxon>
        <taxon>Bdelloidea</taxon>
        <taxon>Philodinida</taxon>
        <taxon>Philodinidae</taxon>
        <taxon>Rotaria</taxon>
    </lineage>
</organism>
<gene>
    <name evidence="2" type="ORF">SEV965_LOCUS26592</name>
</gene>
<dbReference type="Proteomes" id="UP000663889">
    <property type="component" value="Unassembled WGS sequence"/>
</dbReference>
<sequence>MAAISSNAYKSNEQKVGVEFFDQIDNTVNDVVTRNGWAQLQVAQLSEAELEQTIQMQELENDEHTRLFTKFLSLATNFSSTNFTNRLSSVPKVVQSIADLLDAMRREVEEYADIANQFEELAYIFGKLVIDTQHKMGMILPHMSEAKDHLSVLVDVFDSSGSALTTVDQNDIKIAMNGLLKGMKQMTDLSRSSGQESRQLTERITKLKTNVQKQRVTVHGRIHLSKALSCLGPLAGAGIVARAVGILVAIKELGGPGMLIVAGASLNPIVAIICGALLGGTLILTVAGLVYRFWTRHQYKALAFLEKICVGLMELANANMFLLDYLNKSEETAHTISIQLEQIQCSVTSERYRKQNGKLCKKAFETVEQAVQVIESIRNIDISQWLTPQSLPRFGIQTVALPAAISQ</sequence>
<reference evidence="2" key="1">
    <citation type="submission" date="2021-02" db="EMBL/GenBank/DDBJ databases">
        <authorList>
            <person name="Nowell W R."/>
        </authorList>
    </citation>
    <scope>NUCLEOTIDE SEQUENCE</scope>
</reference>
<dbReference type="EMBL" id="CAJNOU010002278">
    <property type="protein sequence ID" value="CAF1306962.1"/>
    <property type="molecule type" value="Genomic_DNA"/>
</dbReference>
<name>A0A815DWZ7_9BILA</name>
<dbReference type="AlphaFoldDB" id="A0A815DWZ7"/>
<proteinExistence type="predicted"/>
<keyword evidence="1" id="KW-0812">Transmembrane</keyword>
<evidence type="ECO:0000313" key="2">
    <source>
        <dbReference type="EMBL" id="CAF1306962.1"/>
    </source>
</evidence>
<comment type="caution">
    <text evidence="2">The sequence shown here is derived from an EMBL/GenBank/DDBJ whole genome shotgun (WGS) entry which is preliminary data.</text>
</comment>
<protein>
    <submittedName>
        <fullName evidence="2">Uncharacterized protein</fullName>
    </submittedName>
</protein>
<keyword evidence="1" id="KW-1133">Transmembrane helix</keyword>
<keyword evidence="1" id="KW-0472">Membrane</keyword>
<feature type="transmembrane region" description="Helical" evidence="1">
    <location>
        <begin position="230"/>
        <end position="250"/>
    </location>
</feature>
<evidence type="ECO:0000256" key="1">
    <source>
        <dbReference type="SAM" id="Phobius"/>
    </source>
</evidence>
<feature type="transmembrane region" description="Helical" evidence="1">
    <location>
        <begin position="270"/>
        <end position="291"/>
    </location>
</feature>
<evidence type="ECO:0000313" key="3">
    <source>
        <dbReference type="Proteomes" id="UP000663889"/>
    </source>
</evidence>
<accession>A0A815DWZ7</accession>